<keyword evidence="6" id="KW-1185">Reference proteome</keyword>
<feature type="compositionally biased region" description="Low complexity" evidence="3">
    <location>
        <begin position="145"/>
        <end position="156"/>
    </location>
</feature>
<name>A0ABP1FJY0_9CHLO</name>
<evidence type="ECO:0000256" key="2">
    <source>
        <dbReference type="ARBA" id="ARBA00023306"/>
    </source>
</evidence>
<dbReference type="PANTHER" id="PTHR13255">
    <property type="entry name" value="ATAXIN-10"/>
    <property type="match status" value="1"/>
</dbReference>
<dbReference type="PANTHER" id="PTHR13255:SF0">
    <property type="entry name" value="ATAXIN-10"/>
    <property type="match status" value="1"/>
</dbReference>
<dbReference type="InterPro" id="IPR051374">
    <property type="entry name" value="Ataxin-10/CTR86_families"/>
</dbReference>
<feature type="compositionally biased region" description="Basic and acidic residues" evidence="3">
    <location>
        <begin position="107"/>
        <end position="117"/>
    </location>
</feature>
<feature type="domain" description="Ataxin-10" evidence="4">
    <location>
        <begin position="549"/>
        <end position="646"/>
    </location>
</feature>
<evidence type="ECO:0000259" key="4">
    <source>
        <dbReference type="Pfam" id="PF09759"/>
    </source>
</evidence>
<comment type="caution">
    <text evidence="5">The sequence shown here is derived from an EMBL/GenBank/DDBJ whole genome shotgun (WGS) entry which is preliminary data.</text>
</comment>
<dbReference type="InterPro" id="IPR011989">
    <property type="entry name" value="ARM-like"/>
</dbReference>
<dbReference type="InterPro" id="IPR000225">
    <property type="entry name" value="Armadillo"/>
</dbReference>
<keyword evidence="1" id="KW-0132">Cell division</keyword>
<organism evidence="5 6">
    <name type="scientific">Coccomyxa viridis</name>
    <dbReference type="NCBI Taxonomy" id="1274662"/>
    <lineage>
        <taxon>Eukaryota</taxon>
        <taxon>Viridiplantae</taxon>
        <taxon>Chlorophyta</taxon>
        <taxon>core chlorophytes</taxon>
        <taxon>Trebouxiophyceae</taxon>
        <taxon>Trebouxiophyceae incertae sedis</taxon>
        <taxon>Coccomyxaceae</taxon>
        <taxon>Coccomyxa</taxon>
    </lineage>
</organism>
<keyword evidence="2" id="KW-0131">Cell cycle</keyword>
<evidence type="ECO:0000313" key="5">
    <source>
        <dbReference type="EMBL" id="CAL5219686.1"/>
    </source>
</evidence>
<evidence type="ECO:0000256" key="1">
    <source>
        <dbReference type="ARBA" id="ARBA00022618"/>
    </source>
</evidence>
<dbReference type="SUPFAM" id="SSF48371">
    <property type="entry name" value="ARM repeat"/>
    <property type="match status" value="1"/>
</dbReference>
<dbReference type="InterPro" id="IPR019156">
    <property type="entry name" value="Ataxin-10_domain"/>
</dbReference>
<dbReference type="InterPro" id="IPR016024">
    <property type="entry name" value="ARM-type_fold"/>
</dbReference>
<proteinExistence type="predicted"/>
<dbReference type="SMART" id="SM00185">
    <property type="entry name" value="ARM"/>
    <property type="match status" value="2"/>
</dbReference>
<evidence type="ECO:0000256" key="3">
    <source>
        <dbReference type="SAM" id="MobiDB-lite"/>
    </source>
</evidence>
<evidence type="ECO:0000313" key="6">
    <source>
        <dbReference type="Proteomes" id="UP001497392"/>
    </source>
</evidence>
<sequence>MVATRTSLVHVGASSHLGQLLPTALQLWSQDRLSQQGRGLDNSEASKQLRSLRSSYSEELRHTAVRLASDASLPDISSGPVLKGGDSVQAQSRPGEGSDAKQPSRPSAEEGNARREGCPGNWKPRPHLNRLRNGPATSPVHCEPSHSAASVQSSSEAQDRLQSSAAPHPEPAIADYLTIEEDEQSHSSTRGASQPAMLENLSAAGQQLLLLLRVLRNLCATGSDATRAMADVGVPAQVACLISEPLDSHQQGSAQLSKVAAQLLANMSANEGPALHAVWDACFPGSFTRLAAFHSDTHGPLCRVLLHCCSASEHYAAALCSSAGSDLLRELLSGSVHYPESEPDAEIAGPAMELGWLLGHVVYVRGLLPELFGALAESQEALSPQTTTAVPLDPLQTVLLELLSEEMENGSTRQQLMVAAEEAPKKAERSLTFLLTVIRHLASSLAKAPGESLLEANLLEASLQVLKDLFALDDGVSKTAPRRELGNSLCKSGLVPLLLSFLVALGPIRTRAHALSWDPDSFRSEDSPIASSLKKAASVFPRHPPYYGFRTDIVAVLAHAAYCRKDVQNEMLDLGGIPLVLSQCQVDDVSPMVREWALWGIRNLCEENEAVQQAIVDLQPISPVLAPDLHSMGIEVEMDAANGKLSIVRQGQTGLCPG</sequence>
<dbReference type="Gene3D" id="1.25.10.10">
    <property type="entry name" value="Leucine-rich Repeat Variant"/>
    <property type="match status" value="1"/>
</dbReference>
<dbReference type="Proteomes" id="UP001497392">
    <property type="component" value="Unassembled WGS sequence"/>
</dbReference>
<reference evidence="5 6" key="1">
    <citation type="submission" date="2024-06" db="EMBL/GenBank/DDBJ databases">
        <authorList>
            <person name="Kraege A."/>
            <person name="Thomma B."/>
        </authorList>
    </citation>
    <scope>NUCLEOTIDE SEQUENCE [LARGE SCALE GENOMIC DNA]</scope>
</reference>
<dbReference type="Pfam" id="PF09759">
    <property type="entry name" value="Atx10homo_assoc"/>
    <property type="match status" value="1"/>
</dbReference>
<dbReference type="EMBL" id="CAXHTA020000002">
    <property type="protein sequence ID" value="CAL5219686.1"/>
    <property type="molecule type" value="Genomic_DNA"/>
</dbReference>
<protein>
    <submittedName>
        <fullName evidence="5">G1573 protein</fullName>
    </submittedName>
</protein>
<feature type="region of interest" description="Disordered" evidence="3">
    <location>
        <begin position="71"/>
        <end position="168"/>
    </location>
</feature>
<accession>A0ABP1FJY0</accession>
<gene>
    <name evidence="5" type="primary">g1573</name>
    <name evidence="5" type="ORF">VP750_LOCUS1345</name>
</gene>